<sequence>MYKIEEIKNKIICGDALEELKKFPDESIDFILTDPPYMISKEIIIVRSQNVKYKGKNIVLNFGEWDNQWKTPEEYIEWTKKWLKECVRILKPYRHLVFFFDKRKISYVWDYLESLNMKGRSPLYWIKENPVPRGRKVDFMQAVEMALWFTKEKVLQKYFNWQLGQAKDYVFDSIPNHPRYHPTQKAEKPLSQWIKYLSNEGDIVLDPFVGSGTTAIVAKKLGRNYVGIDISKAYCELARKRLELLESAERNQQKSLF</sequence>
<protein>
    <recommendedName>
        <fullName evidence="4">Methyltransferase</fullName>
        <ecNumber evidence="4">2.1.1.-</ecNumber>
    </recommendedName>
</protein>
<evidence type="ECO:0000256" key="3">
    <source>
        <dbReference type="ARBA" id="ARBA00022679"/>
    </source>
</evidence>
<dbReference type="EC" id="2.1.1.-" evidence="4"/>
<evidence type="ECO:0000313" key="6">
    <source>
        <dbReference type="EMBL" id="HGU47203.1"/>
    </source>
</evidence>
<accession>A0A7C4S2I0</accession>
<dbReference type="PANTHER" id="PTHR13370">
    <property type="entry name" value="RNA METHYLASE-RELATED"/>
    <property type="match status" value="1"/>
</dbReference>
<dbReference type="GO" id="GO:0009007">
    <property type="term" value="F:site-specific DNA-methyltransferase (adenine-specific) activity"/>
    <property type="evidence" value="ECO:0007669"/>
    <property type="project" value="TreeGrafter"/>
</dbReference>
<dbReference type="InterPro" id="IPR002052">
    <property type="entry name" value="DNA_methylase_N6_adenine_CS"/>
</dbReference>
<dbReference type="Pfam" id="PF01555">
    <property type="entry name" value="N6_N4_Mtase"/>
    <property type="match status" value="1"/>
</dbReference>
<dbReference type="PANTHER" id="PTHR13370:SF3">
    <property type="entry name" value="TRNA (GUANINE(10)-N2)-METHYLTRANSFERASE HOMOLOG"/>
    <property type="match status" value="1"/>
</dbReference>
<evidence type="ECO:0000256" key="4">
    <source>
        <dbReference type="RuleBase" id="RU362026"/>
    </source>
</evidence>
<dbReference type="GO" id="GO:0032259">
    <property type="term" value="P:methylation"/>
    <property type="evidence" value="ECO:0007669"/>
    <property type="project" value="UniProtKB-KW"/>
</dbReference>
<dbReference type="AlphaFoldDB" id="A0A7C4S2I0"/>
<dbReference type="InterPro" id="IPR001091">
    <property type="entry name" value="RM_Methyltransferase"/>
</dbReference>
<feature type="domain" description="DNA methylase N-4/N-6" evidence="5">
    <location>
        <begin position="28"/>
        <end position="239"/>
    </location>
</feature>
<dbReference type="PRINTS" id="PR00508">
    <property type="entry name" value="S21N4MTFRASE"/>
</dbReference>
<gene>
    <name evidence="6" type="ORF">ENT60_01380</name>
</gene>
<keyword evidence="2" id="KW-0489">Methyltransferase</keyword>
<dbReference type="EMBL" id="DSZH01000065">
    <property type="protein sequence ID" value="HGU47203.1"/>
    <property type="molecule type" value="Genomic_DNA"/>
</dbReference>
<dbReference type="GO" id="GO:0003677">
    <property type="term" value="F:DNA binding"/>
    <property type="evidence" value="ECO:0007669"/>
    <property type="project" value="InterPro"/>
</dbReference>
<dbReference type="SUPFAM" id="SSF53335">
    <property type="entry name" value="S-adenosyl-L-methionine-dependent methyltransferases"/>
    <property type="match status" value="1"/>
</dbReference>
<dbReference type="GO" id="GO:0005737">
    <property type="term" value="C:cytoplasm"/>
    <property type="evidence" value="ECO:0007669"/>
    <property type="project" value="TreeGrafter"/>
</dbReference>
<name>A0A7C4S2I0_UNCW3</name>
<dbReference type="InterPro" id="IPR029063">
    <property type="entry name" value="SAM-dependent_MTases_sf"/>
</dbReference>
<evidence type="ECO:0000256" key="1">
    <source>
        <dbReference type="ARBA" id="ARBA00006594"/>
    </source>
</evidence>
<comment type="similarity">
    <text evidence="1 4">Belongs to the N(4)/N(6)-methyltransferase family.</text>
</comment>
<dbReference type="CDD" id="cd02440">
    <property type="entry name" value="AdoMet_MTases"/>
    <property type="match status" value="1"/>
</dbReference>
<comment type="caution">
    <text evidence="6">The sequence shown here is derived from an EMBL/GenBank/DDBJ whole genome shotgun (WGS) entry which is preliminary data.</text>
</comment>
<evidence type="ECO:0000256" key="2">
    <source>
        <dbReference type="ARBA" id="ARBA00022603"/>
    </source>
</evidence>
<dbReference type="GO" id="GO:0008170">
    <property type="term" value="F:N-methyltransferase activity"/>
    <property type="evidence" value="ECO:0007669"/>
    <property type="project" value="InterPro"/>
</dbReference>
<proteinExistence type="inferred from homology"/>
<reference evidence="6" key="1">
    <citation type="journal article" date="2020" name="mSystems">
        <title>Genome- and Community-Level Interaction Insights into Carbon Utilization and Element Cycling Functions of Hydrothermarchaeota in Hydrothermal Sediment.</title>
        <authorList>
            <person name="Zhou Z."/>
            <person name="Liu Y."/>
            <person name="Xu W."/>
            <person name="Pan J."/>
            <person name="Luo Z.H."/>
            <person name="Li M."/>
        </authorList>
    </citation>
    <scope>NUCLEOTIDE SEQUENCE [LARGE SCALE GENOMIC DNA]</scope>
    <source>
        <strain evidence="6">SpSt-594</strain>
    </source>
</reference>
<keyword evidence="3" id="KW-0808">Transferase</keyword>
<dbReference type="Gene3D" id="3.40.50.150">
    <property type="entry name" value="Vaccinia Virus protein VP39"/>
    <property type="match status" value="1"/>
</dbReference>
<organism evidence="6">
    <name type="scientific">candidate division WOR-3 bacterium</name>
    <dbReference type="NCBI Taxonomy" id="2052148"/>
    <lineage>
        <taxon>Bacteria</taxon>
        <taxon>Bacteria division WOR-3</taxon>
    </lineage>
</organism>
<dbReference type="PROSITE" id="PS00092">
    <property type="entry name" value="N6_MTASE"/>
    <property type="match status" value="1"/>
</dbReference>
<evidence type="ECO:0000259" key="5">
    <source>
        <dbReference type="Pfam" id="PF01555"/>
    </source>
</evidence>
<dbReference type="InterPro" id="IPR002941">
    <property type="entry name" value="DNA_methylase_N4/N6"/>
</dbReference>